<name>A0A653C515_CALMS</name>
<dbReference type="InterPro" id="IPR000859">
    <property type="entry name" value="CUB_dom"/>
</dbReference>
<reference evidence="4 5" key="1">
    <citation type="submission" date="2019-01" db="EMBL/GenBank/DDBJ databases">
        <authorList>
            <person name="Sayadi A."/>
        </authorList>
    </citation>
    <scope>NUCLEOTIDE SEQUENCE [LARGE SCALE GENOMIC DNA]</scope>
</reference>
<feature type="domain" description="CUB" evidence="3">
    <location>
        <begin position="4"/>
        <end position="122"/>
    </location>
</feature>
<dbReference type="PANTHER" id="PTHR33236:SF6">
    <property type="entry name" value="CUB DOMAIN-CONTAINING PROTEIN"/>
    <property type="match status" value="1"/>
</dbReference>
<evidence type="ECO:0000259" key="3">
    <source>
        <dbReference type="PROSITE" id="PS01180"/>
    </source>
</evidence>
<comment type="caution">
    <text evidence="2">Lacks conserved residue(s) required for the propagation of feature annotation.</text>
</comment>
<accession>A0A653C515</accession>
<proteinExistence type="predicted"/>
<dbReference type="SUPFAM" id="SSF49854">
    <property type="entry name" value="Spermadhesin, CUB domain"/>
    <property type="match status" value="1"/>
</dbReference>
<dbReference type="Pfam" id="PF26080">
    <property type="entry name" value="CUB_animal"/>
    <property type="match status" value="1"/>
</dbReference>
<dbReference type="EMBL" id="CAACVG010006989">
    <property type="protein sequence ID" value="VEN42972.1"/>
    <property type="molecule type" value="Genomic_DNA"/>
</dbReference>
<dbReference type="Gene3D" id="2.60.120.290">
    <property type="entry name" value="Spermadhesin, CUB domain"/>
    <property type="match status" value="1"/>
</dbReference>
<dbReference type="PANTHER" id="PTHR33236">
    <property type="entry name" value="INTRAFLAGELLAR TRANSPORT PROTEIN 122 FAMILY PROTEIN-RELATED"/>
    <property type="match status" value="1"/>
</dbReference>
<feature type="disulfide bond" evidence="2">
    <location>
        <begin position="63"/>
        <end position="80"/>
    </location>
</feature>
<dbReference type="Proteomes" id="UP000410492">
    <property type="component" value="Unassembled WGS sequence"/>
</dbReference>
<dbReference type="OrthoDB" id="2105077at2759"/>
<keyword evidence="1 2" id="KW-1015">Disulfide bond</keyword>
<organism evidence="4 5">
    <name type="scientific">Callosobruchus maculatus</name>
    <name type="common">Southern cowpea weevil</name>
    <name type="synonym">Pulse bruchid</name>
    <dbReference type="NCBI Taxonomy" id="64391"/>
    <lineage>
        <taxon>Eukaryota</taxon>
        <taxon>Metazoa</taxon>
        <taxon>Ecdysozoa</taxon>
        <taxon>Arthropoda</taxon>
        <taxon>Hexapoda</taxon>
        <taxon>Insecta</taxon>
        <taxon>Pterygota</taxon>
        <taxon>Neoptera</taxon>
        <taxon>Endopterygota</taxon>
        <taxon>Coleoptera</taxon>
        <taxon>Polyphaga</taxon>
        <taxon>Cucujiformia</taxon>
        <taxon>Chrysomeloidea</taxon>
        <taxon>Chrysomelidae</taxon>
        <taxon>Bruchinae</taxon>
        <taxon>Bruchini</taxon>
        <taxon>Callosobruchus</taxon>
    </lineage>
</organism>
<evidence type="ECO:0000313" key="4">
    <source>
        <dbReference type="EMBL" id="VEN42972.1"/>
    </source>
</evidence>
<dbReference type="InterPro" id="IPR035914">
    <property type="entry name" value="Sperma_CUB_dom_sf"/>
</dbReference>
<evidence type="ECO:0000313" key="5">
    <source>
        <dbReference type="Proteomes" id="UP000410492"/>
    </source>
</evidence>
<protein>
    <recommendedName>
        <fullName evidence="3">CUB domain-containing protein</fullName>
    </recommendedName>
</protein>
<dbReference type="PROSITE" id="PS01180">
    <property type="entry name" value="CUB"/>
    <property type="match status" value="1"/>
</dbReference>
<sequence length="300" mass="32150">MVSCGSTIRENGTYFVNNGYPEPFEGTGSCQATLLKANQDVCQFRLEFAQLNLVGPEEVNHICNTDQFIVSGGNPVPTICGNSMGNHMYIDAGAGIDNPITVSVVTSGSSFQRNWKIRVLQIPCTSLNRAENGCLQYFTGVAGQILSFNYDPTTGAQLSNQDYGICIRAERNFCGIQYTQCPDPTAVNNLTQSFTLSGNSRSRVPAMVGTSGANSCQADYLIIPMASNVGRPITGATTTVDRICGGVLSAEVSTLPSSVKTNVKPFDLWFHTDGVEAPNDSDNKGFCLNYIQLPCSSTLS</sequence>
<dbReference type="InterPro" id="IPR058698">
    <property type="entry name" value="CUB_metazoa"/>
</dbReference>
<evidence type="ECO:0000256" key="2">
    <source>
        <dbReference type="PROSITE-ProRule" id="PRU00059"/>
    </source>
</evidence>
<evidence type="ECO:0000256" key="1">
    <source>
        <dbReference type="ARBA" id="ARBA00023157"/>
    </source>
</evidence>
<dbReference type="AlphaFoldDB" id="A0A653C515"/>
<gene>
    <name evidence="4" type="ORF">CALMAC_LOCUS6277</name>
</gene>
<keyword evidence="5" id="KW-1185">Reference proteome</keyword>